<feature type="compositionally biased region" description="Basic and acidic residues" evidence="1">
    <location>
        <begin position="1"/>
        <end position="10"/>
    </location>
</feature>
<name>A0A108UBA3_9GAMM</name>
<comment type="caution">
    <text evidence="2">The sequence shown here is derived from an EMBL/GenBank/DDBJ whole genome shotgun (WGS) entry which is preliminary data.</text>
</comment>
<evidence type="ECO:0000313" key="2">
    <source>
        <dbReference type="EMBL" id="KWS05952.1"/>
    </source>
</evidence>
<organism evidence="2 3">
    <name type="scientific">Lysobacter capsici AZ78</name>
    <dbReference type="NCBI Taxonomy" id="1444315"/>
    <lineage>
        <taxon>Bacteria</taxon>
        <taxon>Pseudomonadati</taxon>
        <taxon>Pseudomonadota</taxon>
        <taxon>Gammaproteobacteria</taxon>
        <taxon>Lysobacterales</taxon>
        <taxon>Lysobacteraceae</taxon>
        <taxon>Lysobacter</taxon>
    </lineage>
</organism>
<dbReference type="AlphaFoldDB" id="A0A108UBA3"/>
<protein>
    <submittedName>
        <fullName evidence="2">Uncharacterized protein</fullName>
    </submittedName>
</protein>
<gene>
    <name evidence="2" type="ORF">AZ78_3506</name>
</gene>
<sequence length="96" mass="9567">MDGAGERRAGEQGAGEGGRAKRTGDGNGHERAILRVRRSAARPGRDRPVGAGAIRGRLPLAAGARGAGAGEACAFCGRGPDDANASGYRLDGCAHG</sequence>
<reference evidence="2 3" key="1">
    <citation type="journal article" date="2014" name="Genome Announc.">
        <title>Draft Genome Sequence of Lysobacter capsici AZ78, a Bacterium Antagonistic to Plant-Pathogenic Oomycetes.</title>
        <authorList>
            <person name="Puopolo G."/>
            <person name="Sonego P."/>
            <person name="Engelen K."/>
            <person name="Pertot I."/>
        </authorList>
    </citation>
    <scope>NUCLEOTIDE SEQUENCE [LARGE SCALE GENOMIC DNA]</scope>
    <source>
        <strain evidence="2 3">AZ78</strain>
    </source>
</reference>
<evidence type="ECO:0000256" key="1">
    <source>
        <dbReference type="SAM" id="MobiDB-lite"/>
    </source>
</evidence>
<dbReference type="Proteomes" id="UP000023435">
    <property type="component" value="Unassembled WGS sequence"/>
</dbReference>
<evidence type="ECO:0000313" key="3">
    <source>
        <dbReference type="Proteomes" id="UP000023435"/>
    </source>
</evidence>
<dbReference type="EMBL" id="JAJA02000001">
    <property type="protein sequence ID" value="KWS05952.1"/>
    <property type="molecule type" value="Genomic_DNA"/>
</dbReference>
<feature type="compositionally biased region" description="Basic and acidic residues" evidence="1">
    <location>
        <begin position="18"/>
        <end position="33"/>
    </location>
</feature>
<feature type="region of interest" description="Disordered" evidence="1">
    <location>
        <begin position="1"/>
        <end position="54"/>
    </location>
</feature>
<accession>A0A108UBA3</accession>
<proteinExistence type="predicted"/>
<keyword evidence="3" id="KW-1185">Reference proteome</keyword>